<dbReference type="InterPro" id="IPR051198">
    <property type="entry name" value="BchE-like"/>
</dbReference>
<evidence type="ECO:0000256" key="2">
    <source>
        <dbReference type="ARBA" id="ARBA00022691"/>
    </source>
</evidence>
<dbReference type="GO" id="GO:0046872">
    <property type="term" value="F:metal ion binding"/>
    <property type="evidence" value="ECO:0007669"/>
    <property type="project" value="UniProtKB-KW"/>
</dbReference>
<keyword evidence="5" id="KW-0411">Iron-sulfur</keyword>
<reference evidence="7 8" key="1">
    <citation type="journal article" date="2016" name="Nat. Commun.">
        <title>Thousands of microbial genomes shed light on interconnected biogeochemical processes in an aquifer system.</title>
        <authorList>
            <person name="Anantharaman K."/>
            <person name="Brown C.T."/>
            <person name="Hug L.A."/>
            <person name="Sharon I."/>
            <person name="Castelle C.J."/>
            <person name="Probst A.J."/>
            <person name="Thomas B.C."/>
            <person name="Singh A."/>
            <person name="Wilkins M.J."/>
            <person name="Karaoz U."/>
            <person name="Brodie E.L."/>
            <person name="Williams K.H."/>
            <person name="Hubbard S.S."/>
            <person name="Banfield J.F."/>
        </authorList>
    </citation>
    <scope>NUCLEOTIDE SEQUENCE [LARGE SCALE GENOMIC DNA]</scope>
</reference>
<dbReference type="InterPro" id="IPR058240">
    <property type="entry name" value="rSAM_sf"/>
</dbReference>
<evidence type="ECO:0000256" key="4">
    <source>
        <dbReference type="ARBA" id="ARBA00023004"/>
    </source>
</evidence>
<dbReference type="CDD" id="cd01335">
    <property type="entry name" value="Radical_SAM"/>
    <property type="match status" value="1"/>
</dbReference>
<dbReference type="SFLD" id="SFLDG01082">
    <property type="entry name" value="B12-binding_domain_containing"/>
    <property type="match status" value="1"/>
</dbReference>
<dbReference type="PANTHER" id="PTHR43409">
    <property type="entry name" value="ANAEROBIC MAGNESIUM-PROTOPORPHYRIN IX MONOMETHYL ESTER CYCLASE-RELATED"/>
    <property type="match status" value="1"/>
</dbReference>
<keyword evidence="3" id="KW-0479">Metal-binding</keyword>
<protein>
    <recommendedName>
        <fullName evidence="6">Radical SAM core domain-containing protein</fullName>
    </recommendedName>
</protein>
<dbReference type="GO" id="GO:0003824">
    <property type="term" value="F:catalytic activity"/>
    <property type="evidence" value="ECO:0007669"/>
    <property type="project" value="InterPro"/>
</dbReference>
<evidence type="ECO:0000313" key="8">
    <source>
        <dbReference type="Proteomes" id="UP000178117"/>
    </source>
</evidence>
<proteinExistence type="predicted"/>
<dbReference type="STRING" id="1802685.A3C88_02830"/>
<gene>
    <name evidence="7" type="ORF">A3C88_02830</name>
</gene>
<dbReference type="Pfam" id="PF04055">
    <property type="entry name" value="Radical_SAM"/>
    <property type="match status" value="1"/>
</dbReference>
<evidence type="ECO:0000259" key="6">
    <source>
        <dbReference type="PROSITE" id="PS51918"/>
    </source>
</evidence>
<name>A0A1F8FV96_9BACT</name>
<accession>A0A1F8FV96</accession>
<sequence length="578" mass="64721">MGKVLTLTGGHVHPAEIRAQVDRKAIEGLKVVFINMPLRESAKPTAMPEGPLLLATNLRQNYGVDASVIDLNAYRIVDELSQKRELATGRHLTHKEAFDLIAMHFSVHGTPDLVGLSGLITTLRWQEAVVSIVRALAPRTLIVSGNGLATELKMGLFEYIPELDGVAHSEGDDVIVKIAYDAAMVKKYGWSSAVARGELAPYYQGENAHGRHRLLYAGARPRSDKKGVLPNMPWADLGLMDQDVFGRSPRQMIMDTPAWHATAGTSSAVPWNIEDLIPKINTVSSRGCPFSCYYCYRGAQGETLWGVRSAFDLAEQILYYRERHNIRFVAYPDDNFAVAIPRIEEMVPLFKDIVSMGIRWGTHTRMDEGADARRIKPMADAGCVYIGFGPESANRDTLEAINKGGHTLSMGFEGVRVDGRPWEFPRSMTVSMRNCINYGIHANCTWIMGSPGETVARLKDSVAFIRWQEQLYELHDSPAASVNKRMFTMTWYPGTKLIKHPKVRQELNRVFGLNFDPNTFEPVMDDAFYRYCLELDDATKVLEGPNGEPLNFSDMTTDEFLQAREHVDSGDIFKILEM</sequence>
<feature type="domain" description="Radical SAM core" evidence="6">
    <location>
        <begin position="274"/>
        <end position="514"/>
    </location>
</feature>
<dbReference type="PROSITE" id="PS51918">
    <property type="entry name" value="RADICAL_SAM"/>
    <property type="match status" value="1"/>
</dbReference>
<comment type="caution">
    <text evidence="7">The sequence shown here is derived from an EMBL/GenBank/DDBJ whole genome shotgun (WGS) entry which is preliminary data.</text>
</comment>
<dbReference type="SFLD" id="SFLDS00029">
    <property type="entry name" value="Radical_SAM"/>
    <property type="match status" value="1"/>
</dbReference>
<dbReference type="PANTHER" id="PTHR43409:SF16">
    <property type="entry name" value="SLR0320 PROTEIN"/>
    <property type="match status" value="1"/>
</dbReference>
<dbReference type="InterPro" id="IPR007197">
    <property type="entry name" value="rSAM"/>
</dbReference>
<dbReference type="SUPFAM" id="SSF102114">
    <property type="entry name" value="Radical SAM enzymes"/>
    <property type="match status" value="1"/>
</dbReference>
<organism evidence="7 8">
    <name type="scientific">Candidatus Yanofskybacteria bacterium RIFCSPHIGHO2_02_FULL_50_12</name>
    <dbReference type="NCBI Taxonomy" id="1802685"/>
    <lineage>
        <taxon>Bacteria</taxon>
        <taxon>Candidatus Yanofskyibacteriota</taxon>
    </lineage>
</organism>
<dbReference type="SMART" id="SM00729">
    <property type="entry name" value="Elp3"/>
    <property type="match status" value="1"/>
</dbReference>
<dbReference type="Proteomes" id="UP000178117">
    <property type="component" value="Unassembled WGS sequence"/>
</dbReference>
<evidence type="ECO:0000256" key="1">
    <source>
        <dbReference type="ARBA" id="ARBA00001966"/>
    </source>
</evidence>
<evidence type="ECO:0000256" key="3">
    <source>
        <dbReference type="ARBA" id="ARBA00022723"/>
    </source>
</evidence>
<keyword evidence="4" id="KW-0408">Iron</keyword>
<dbReference type="GO" id="GO:0051536">
    <property type="term" value="F:iron-sulfur cluster binding"/>
    <property type="evidence" value="ECO:0007669"/>
    <property type="project" value="UniProtKB-KW"/>
</dbReference>
<comment type="cofactor">
    <cofactor evidence="1">
        <name>[4Fe-4S] cluster</name>
        <dbReference type="ChEBI" id="CHEBI:49883"/>
    </cofactor>
</comment>
<dbReference type="AlphaFoldDB" id="A0A1F8FV96"/>
<evidence type="ECO:0000313" key="7">
    <source>
        <dbReference type="EMBL" id="OGN17083.1"/>
    </source>
</evidence>
<dbReference type="EMBL" id="MGJZ01000017">
    <property type="protein sequence ID" value="OGN17083.1"/>
    <property type="molecule type" value="Genomic_DNA"/>
</dbReference>
<evidence type="ECO:0000256" key="5">
    <source>
        <dbReference type="ARBA" id="ARBA00023014"/>
    </source>
</evidence>
<keyword evidence="2" id="KW-0949">S-adenosyl-L-methionine</keyword>
<dbReference type="InterPro" id="IPR006638">
    <property type="entry name" value="Elp3/MiaA/NifB-like_rSAM"/>
</dbReference>